<dbReference type="EMBL" id="AP023415">
    <property type="protein sequence ID" value="BCK78760.1"/>
    <property type="molecule type" value="Genomic_DNA"/>
</dbReference>
<dbReference type="PANTHER" id="PTHR37294:SF1">
    <property type="entry name" value="3'-5' EXORIBONUCLEASE YHAM"/>
    <property type="match status" value="1"/>
</dbReference>
<dbReference type="AlphaFoldDB" id="A0A810PS97"/>
<dbReference type="InterPro" id="IPR006674">
    <property type="entry name" value="HD_domain"/>
</dbReference>
<dbReference type="GO" id="GO:0031125">
    <property type="term" value="P:rRNA 3'-end processing"/>
    <property type="evidence" value="ECO:0007669"/>
    <property type="project" value="TreeGrafter"/>
</dbReference>
<dbReference type="PANTHER" id="PTHR37294">
    <property type="entry name" value="3'-5' EXORIBONUCLEASE YHAM"/>
    <property type="match status" value="1"/>
</dbReference>
<dbReference type="Proteomes" id="UP000681343">
    <property type="component" value="Chromosome"/>
</dbReference>
<dbReference type="KEGG" id="vfa:MM35RIKEN_09520"/>
<evidence type="ECO:0000313" key="3">
    <source>
        <dbReference type="EMBL" id="BCK78760.1"/>
    </source>
</evidence>
<dbReference type="Gene3D" id="1.10.3210.10">
    <property type="entry name" value="Hypothetical protein af1432"/>
    <property type="match status" value="1"/>
</dbReference>
<evidence type="ECO:0000256" key="1">
    <source>
        <dbReference type="ARBA" id="ARBA00022801"/>
    </source>
</evidence>
<protein>
    <submittedName>
        <fullName evidence="3">3'-5' exoribonuclease YhaM</fullName>
    </submittedName>
</protein>
<evidence type="ECO:0000259" key="2">
    <source>
        <dbReference type="Pfam" id="PF01966"/>
    </source>
</evidence>
<feature type="domain" description="HD" evidence="2">
    <location>
        <begin position="167"/>
        <end position="277"/>
    </location>
</feature>
<sequence length="310" mass="34466">MLIHDMNTGDRFEGYYILQNIAQRTTAAGKPFLTLNLVDRSGSVTAQVWDYTGPISQSDVGKVAWIAGLASEYRGAPQVTVHRIRLAEENDDYRVSDLVATAPIQMDETWEWLKETVNSMEDEDYRALCQEMLSRYGKQFRLIPAAKSMHHGFVGGLLMHTAYMVRAACFYAKLYPALDRSLLLSGTLLHDLCKCEEFVTSPLGLVAEYSVKGQLLGHLVLGAEAVSRAAAALGTPEEKSVLLQHMILSHHGEPEFGAAVRPMCIEAELLSYLDLIDSRMEIYTENLENTPAGTFSGKIYAIDKKIYNHG</sequence>
<organism evidence="3 4">
    <name type="scientific">Vescimonas fastidiosa</name>
    <dbReference type="NCBI Taxonomy" id="2714353"/>
    <lineage>
        <taxon>Bacteria</taxon>
        <taxon>Bacillati</taxon>
        <taxon>Bacillota</taxon>
        <taxon>Clostridia</taxon>
        <taxon>Eubacteriales</taxon>
        <taxon>Oscillospiraceae</taxon>
        <taxon>Vescimonas</taxon>
    </lineage>
</organism>
<proteinExistence type="predicted"/>
<evidence type="ECO:0000313" key="4">
    <source>
        <dbReference type="Proteomes" id="UP000681343"/>
    </source>
</evidence>
<dbReference type="RefSeq" id="WP_212819738.1">
    <property type="nucleotide sequence ID" value="NZ_AP023415.1"/>
</dbReference>
<dbReference type="Pfam" id="PF01966">
    <property type="entry name" value="HD"/>
    <property type="match status" value="1"/>
</dbReference>
<dbReference type="InterPro" id="IPR050798">
    <property type="entry name" value="YhaM_exoribonuc/phosphodiest"/>
</dbReference>
<dbReference type="CDD" id="cd04492">
    <property type="entry name" value="YhaM_OBF_like"/>
    <property type="match status" value="1"/>
</dbReference>
<dbReference type="SUPFAM" id="SSF109604">
    <property type="entry name" value="HD-domain/PDEase-like"/>
    <property type="match status" value="1"/>
</dbReference>
<accession>A0A810PS97</accession>
<gene>
    <name evidence="3" type="primary">yuaA</name>
    <name evidence="3" type="ORF">MM35RIKEN_09520</name>
</gene>
<dbReference type="GO" id="GO:0016787">
    <property type="term" value="F:hydrolase activity"/>
    <property type="evidence" value="ECO:0007669"/>
    <property type="project" value="UniProtKB-KW"/>
</dbReference>
<keyword evidence="1" id="KW-0378">Hydrolase</keyword>
<name>A0A810PS97_9FIRM</name>
<keyword evidence="4" id="KW-1185">Reference proteome</keyword>
<reference evidence="3" key="1">
    <citation type="submission" date="2020-09" db="EMBL/GenBank/DDBJ databases">
        <title>New species isolated from human feces.</title>
        <authorList>
            <person name="Kitahara M."/>
            <person name="Shigeno Y."/>
            <person name="Shime M."/>
            <person name="Matsumoto Y."/>
            <person name="Nakamura S."/>
            <person name="Motooka D."/>
            <person name="Fukuoka S."/>
            <person name="Nishikawa H."/>
            <person name="Benno Y."/>
        </authorList>
    </citation>
    <scope>NUCLEOTIDE SEQUENCE</scope>
    <source>
        <strain evidence="3">MM35</strain>
    </source>
</reference>